<dbReference type="PANTHER" id="PTHR43090:SF2">
    <property type="entry name" value="1-(5-PHOSPHORIBOSYL)-5-[(5-PHOSPHORIBOSYLAMINO)METHYLIDENEAMINO] IMIDAZOLE-4-CARBOXAMIDE ISOMERASE"/>
    <property type="match status" value="1"/>
</dbReference>
<organism evidence="11 12">
    <name type="scientific">Alicyclobacillus fodiniaquatilis</name>
    <dbReference type="NCBI Taxonomy" id="1661150"/>
    <lineage>
        <taxon>Bacteria</taxon>
        <taxon>Bacillati</taxon>
        <taxon>Bacillota</taxon>
        <taxon>Bacilli</taxon>
        <taxon>Bacillales</taxon>
        <taxon>Alicyclobacillaceae</taxon>
        <taxon>Alicyclobacillus</taxon>
    </lineage>
</organism>
<dbReference type="PANTHER" id="PTHR43090">
    <property type="entry name" value="1-(5-PHOSPHORIBOSYL)-5-[(5-PHOSPHORIBOSYLAMINO)METHYLIDENEAMINO] IMIDAZOLE-4-CARBOXAMIDE ISOMERASE"/>
    <property type="match status" value="1"/>
</dbReference>
<dbReference type="InterPro" id="IPR023016">
    <property type="entry name" value="HisA/PriA"/>
</dbReference>
<evidence type="ECO:0000313" key="11">
    <source>
        <dbReference type="EMBL" id="MFD1673316.1"/>
    </source>
</evidence>
<dbReference type="InterPro" id="IPR011060">
    <property type="entry name" value="RibuloseP-bd_barrel"/>
</dbReference>
<name>A0ABW4JAE7_9BACL</name>
<keyword evidence="8 9" id="KW-0413">Isomerase</keyword>
<evidence type="ECO:0000313" key="12">
    <source>
        <dbReference type="Proteomes" id="UP001597079"/>
    </source>
</evidence>
<comment type="similarity">
    <text evidence="4 9 10">Belongs to the HisA/HisF family.</text>
</comment>
<feature type="active site" description="Proton acceptor" evidence="9">
    <location>
        <position position="15"/>
    </location>
</feature>
<comment type="pathway">
    <text evidence="3 9">Amino-acid biosynthesis; L-histidine biosynthesis; L-histidine from 5-phospho-alpha-D-ribose 1-diphosphate: step 4/9.</text>
</comment>
<keyword evidence="6 9" id="KW-0028">Amino-acid biosynthesis</keyword>
<dbReference type="HAMAP" id="MF_01014">
    <property type="entry name" value="HisA"/>
    <property type="match status" value="1"/>
</dbReference>
<comment type="catalytic activity">
    <reaction evidence="1 9">
        <text>1-(5-phospho-beta-D-ribosyl)-5-[(5-phospho-beta-D-ribosylamino)methylideneamino]imidazole-4-carboxamide = 5-[(5-phospho-1-deoxy-D-ribulos-1-ylimino)methylamino]-1-(5-phospho-beta-D-ribosyl)imidazole-4-carboxamide</text>
        <dbReference type="Rhea" id="RHEA:15469"/>
        <dbReference type="ChEBI" id="CHEBI:58435"/>
        <dbReference type="ChEBI" id="CHEBI:58525"/>
        <dbReference type="EC" id="5.3.1.16"/>
    </reaction>
</comment>
<gene>
    <name evidence="9" type="primary">hisA</name>
    <name evidence="11" type="ORF">ACFSB2_01085</name>
</gene>
<evidence type="ECO:0000256" key="10">
    <source>
        <dbReference type="RuleBase" id="RU003657"/>
    </source>
</evidence>
<sequence length="249" mass="25494">MNVNQQIFTLFPAIDVLEGRCVRLFKGDYAAKTEYSQDPAGVAAKWCEQGATYLHVVDLDGAKAGAGVNGDVIGQIVATAADHGAKVEVGGGIRTSAAIDAWLSRGVARVVIGTASRNIALMQSFVEQFGADAIVAGLDGRDGKLAVDGWLEQTDTSIVELAKHLYEVGVRHALVTDVERDGTLGGANLELAQAVQATGLGAIASGGIRDAADVLAAANAHLAGAVAGKSLYDGTLDLADVLAALREGA</sequence>
<evidence type="ECO:0000256" key="8">
    <source>
        <dbReference type="ARBA" id="ARBA00023235"/>
    </source>
</evidence>
<keyword evidence="12" id="KW-1185">Reference proteome</keyword>
<comment type="subcellular location">
    <subcellularLocation>
        <location evidence="2 9">Cytoplasm</location>
    </subcellularLocation>
</comment>
<evidence type="ECO:0000256" key="2">
    <source>
        <dbReference type="ARBA" id="ARBA00004496"/>
    </source>
</evidence>
<dbReference type="Pfam" id="PF00977">
    <property type="entry name" value="His_biosynth"/>
    <property type="match status" value="1"/>
</dbReference>
<protein>
    <recommendedName>
        <fullName evidence="9">1-(5-phosphoribosyl)-5-[(5-phosphoribosylamino)methylideneamino] imidazole-4-carboxamide isomerase</fullName>
        <ecNumber evidence="9">5.3.1.16</ecNumber>
    </recommendedName>
    <alternativeName>
        <fullName evidence="9">Phosphoribosylformimino-5-aminoimidazole carboxamide ribotide isomerase</fullName>
    </alternativeName>
</protein>
<evidence type="ECO:0000256" key="1">
    <source>
        <dbReference type="ARBA" id="ARBA00000901"/>
    </source>
</evidence>
<evidence type="ECO:0000256" key="3">
    <source>
        <dbReference type="ARBA" id="ARBA00005133"/>
    </source>
</evidence>
<feature type="active site" description="Proton donor" evidence="9">
    <location>
        <position position="139"/>
    </location>
</feature>
<reference evidence="12" key="1">
    <citation type="journal article" date="2019" name="Int. J. Syst. Evol. Microbiol.">
        <title>The Global Catalogue of Microorganisms (GCM) 10K type strain sequencing project: providing services to taxonomists for standard genome sequencing and annotation.</title>
        <authorList>
            <consortium name="The Broad Institute Genomics Platform"/>
            <consortium name="The Broad Institute Genome Sequencing Center for Infectious Disease"/>
            <person name="Wu L."/>
            <person name="Ma J."/>
        </authorList>
    </citation>
    <scope>NUCLEOTIDE SEQUENCE [LARGE SCALE GENOMIC DNA]</scope>
    <source>
        <strain evidence="12">CGMCC 1.12286</strain>
    </source>
</reference>
<dbReference type="Proteomes" id="UP001597079">
    <property type="component" value="Unassembled WGS sequence"/>
</dbReference>
<dbReference type="EMBL" id="JBHUCX010000004">
    <property type="protein sequence ID" value="MFD1673316.1"/>
    <property type="molecule type" value="Genomic_DNA"/>
</dbReference>
<dbReference type="Gene3D" id="3.20.20.70">
    <property type="entry name" value="Aldolase class I"/>
    <property type="match status" value="1"/>
</dbReference>
<evidence type="ECO:0000256" key="5">
    <source>
        <dbReference type="ARBA" id="ARBA00022490"/>
    </source>
</evidence>
<dbReference type="InterPro" id="IPR044524">
    <property type="entry name" value="Isoase_HisA-like"/>
</dbReference>
<dbReference type="EC" id="5.3.1.16" evidence="9"/>
<proteinExistence type="inferred from homology"/>
<dbReference type="CDD" id="cd04732">
    <property type="entry name" value="HisA"/>
    <property type="match status" value="1"/>
</dbReference>
<dbReference type="RefSeq" id="WP_377940678.1">
    <property type="nucleotide sequence ID" value="NZ_JBHUCX010000004.1"/>
</dbReference>
<keyword evidence="7 9" id="KW-0368">Histidine biosynthesis</keyword>
<dbReference type="SUPFAM" id="SSF51366">
    <property type="entry name" value="Ribulose-phoshate binding barrel"/>
    <property type="match status" value="1"/>
</dbReference>
<dbReference type="InterPro" id="IPR013785">
    <property type="entry name" value="Aldolase_TIM"/>
</dbReference>
<evidence type="ECO:0000256" key="9">
    <source>
        <dbReference type="HAMAP-Rule" id="MF_01014"/>
    </source>
</evidence>
<evidence type="ECO:0000256" key="7">
    <source>
        <dbReference type="ARBA" id="ARBA00023102"/>
    </source>
</evidence>
<evidence type="ECO:0000256" key="4">
    <source>
        <dbReference type="ARBA" id="ARBA00009667"/>
    </source>
</evidence>
<evidence type="ECO:0000256" key="6">
    <source>
        <dbReference type="ARBA" id="ARBA00022605"/>
    </source>
</evidence>
<dbReference type="InterPro" id="IPR006062">
    <property type="entry name" value="His_biosynth"/>
</dbReference>
<keyword evidence="5 9" id="KW-0963">Cytoplasm</keyword>
<accession>A0ABW4JAE7</accession>
<comment type="caution">
    <text evidence="11">The sequence shown here is derived from an EMBL/GenBank/DDBJ whole genome shotgun (WGS) entry which is preliminary data.</text>
</comment>